<dbReference type="PANTHER" id="PTHR23270:SF10">
    <property type="entry name" value="PROTEIN RRP5 HOMOLOG"/>
    <property type="match status" value="1"/>
</dbReference>
<feature type="compositionally biased region" description="Polar residues" evidence="4">
    <location>
        <begin position="1094"/>
        <end position="1107"/>
    </location>
</feature>
<dbReference type="SMART" id="SM00316">
    <property type="entry name" value="S1"/>
    <property type="match status" value="7"/>
</dbReference>
<dbReference type="PROSITE" id="PS50126">
    <property type="entry name" value="S1"/>
    <property type="match status" value="3"/>
</dbReference>
<keyword evidence="5" id="KW-0472">Membrane</keyword>
<feature type="region of interest" description="Disordered" evidence="4">
    <location>
        <begin position="1091"/>
        <end position="1123"/>
    </location>
</feature>
<dbReference type="InterPro" id="IPR036291">
    <property type="entry name" value="NAD(P)-bd_dom_sf"/>
</dbReference>
<feature type="domain" description="S1 motif" evidence="6">
    <location>
        <begin position="468"/>
        <end position="536"/>
    </location>
</feature>
<dbReference type="InterPro" id="IPR012340">
    <property type="entry name" value="NA-bd_OB-fold"/>
</dbReference>
<dbReference type="SUPFAM" id="SSF50249">
    <property type="entry name" value="Nucleic acid-binding proteins"/>
    <property type="match status" value="2"/>
</dbReference>
<sequence>MAVEEIAFPRGGAPSKPSEALPSEPVKTNLFEAAHPKKKKPKQKPKSDSGEKIAKPRFLTGAAPHLVSLDDLSYKILTEGMLVLGRIADISDYHLTVSLPGMISAKVPVTQISAPYSDLLQHMSESDDNIETLCPLSELFYKGQLVCAKVWQIQKTEHNKHNVLLSLDPNLVHADWSHSAMAETGLILTAAVKSKEEHGYVMDCGVNGLRSFLKDDHAQSYCDTFNEGRPLAVGQLVRCVVTRADSSTVSSNIELSADPEEVAKREHKSNVKVVMQNLLPGMRFKLSVVEAMQNGVKVEFSSMTGYIHRNHLPGEPPAPGTTLYGRALYVTPMVKNVFLTALPSNCDLLKEMPKPSMALMNFKIGEIINNAEITGAGVRGVFVQLKKKEGMVRGFVPEHRTDFDYRGKLSDEDDEDTMMQRLRKKFPIGGSVRCRLLHFCSLIETFICTLQKVDLNEKYFVWSDVNVGDVVPCVVDEIRKGGILVKVGKIHGFVPAVHSADVPLHQPALTFKPGTKVMGRVLKVDSEKHQMIITFKKTLVSSTAPVLASLGSAVIGESHMGTVVFIQSDRVIVSFFGDVRGCLMFTNDSVPEGHKFFIGQLLKCYVEKKSKSILMLSLRRSGEPQALQDSPATEIKHVPATEIVEQRVVVGCSYNLEVKSVSSEHLEVRVCEQGEAFHVKGIIPILHLSDDPKMSGLLSGTMKIGSVINDVWCLSTKAEIVFSMRFSVAQFFKAHKGEELQNVKPGWVLPCTVQEISSNHLVLECPLINSKGSIVVPQELVCEENRSIESLGFIEGQGIQAKLMWARPNSVALSCKSKHVWDGELVTGILHLSRYLSDQHRLLEHAKKASNPIGAYNVGSNFIGKVHEKTEWGFILYSPSGVRGELTFFNAQKDLEIDSTVNGKVLNVDCVREHVEITLHPSSRCLLNEKRTKEIVLAPRLNIHGFVVLVTPEFILVQLKGKATKGCLVHIPTYLHPFTRSKLSVPNPFFGIDRKVAVQRSGNGITICLPREVVDDRKDELRAKAKRILTKSSAKRPARKNARYFDQPLDQDIEIKTEEEIKKEEEMTTEDYNIKIFDGIGADGENSKLKRKMSLSSDVGPISTSPVKRNKLTDEDDSEELSNDSDNIEMVEVVKKQKKHKKRSTTRAGMLPLEVGPQLLALAAAALVCGALALLALVNLYCFLTLGVYRGREKMEGKTVIVTGANSGIGRVTAMELARKGARVIMACRTMETANKVKDEIIKETNNQNIIIHKLDLGSLQSVRDFAAEINRTEPRLDVLVHNAGMANTFGRKTSPDGIEITMATNHYGPFLLTHLLIDLLKKSKPSRIVVVASELYKFASIDLNNMNPTRKLPAYLYYVSKYANILFTNELARRLEGTGVTANCLHPGMIDSGIWRNVPFPLNLPIKLVCKTCFKTTTQGAQTSLYLACSEEVEGINGKYFMDCKEHSLSRGASDMNAAKKCWEVSESMVKLQPSDPKI</sequence>
<evidence type="ECO:0000313" key="8">
    <source>
        <dbReference type="Proteomes" id="UP001075354"/>
    </source>
</evidence>
<gene>
    <name evidence="7" type="ORF">ONE63_009615</name>
</gene>
<dbReference type="CDD" id="cd05327">
    <property type="entry name" value="retinol-DH_like_SDR_c_like"/>
    <property type="match status" value="1"/>
</dbReference>
<evidence type="ECO:0000256" key="2">
    <source>
        <dbReference type="ARBA" id="ARBA00022737"/>
    </source>
</evidence>
<feature type="compositionally biased region" description="Basic and acidic residues" evidence="4">
    <location>
        <begin position="45"/>
        <end position="54"/>
    </location>
</feature>
<dbReference type="FunFam" id="2.40.50.140:FF:000103">
    <property type="entry name" value="protein RRP5 homolog"/>
    <property type="match status" value="1"/>
</dbReference>
<keyword evidence="3" id="KW-0539">Nucleus</keyword>
<proteinExistence type="predicted"/>
<evidence type="ECO:0000256" key="3">
    <source>
        <dbReference type="ARBA" id="ARBA00023242"/>
    </source>
</evidence>
<feature type="domain" description="S1 motif" evidence="6">
    <location>
        <begin position="185"/>
        <end position="258"/>
    </location>
</feature>
<accession>A0AAV7XMP6</accession>
<dbReference type="InterPro" id="IPR045209">
    <property type="entry name" value="Rrp5"/>
</dbReference>
<dbReference type="Gene3D" id="2.40.50.140">
    <property type="entry name" value="Nucleic acid-binding proteins"/>
    <property type="match status" value="3"/>
</dbReference>
<keyword evidence="5" id="KW-0812">Transmembrane</keyword>
<dbReference type="Pfam" id="PF00106">
    <property type="entry name" value="adh_short"/>
    <property type="match status" value="1"/>
</dbReference>
<organism evidence="7 8">
    <name type="scientific">Megalurothrips usitatus</name>
    <name type="common">bean blossom thrips</name>
    <dbReference type="NCBI Taxonomy" id="439358"/>
    <lineage>
        <taxon>Eukaryota</taxon>
        <taxon>Metazoa</taxon>
        <taxon>Ecdysozoa</taxon>
        <taxon>Arthropoda</taxon>
        <taxon>Hexapoda</taxon>
        <taxon>Insecta</taxon>
        <taxon>Pterygota</taxon>
        <taxon>Neoptera</taxon>
        <taxon>Paraneoptera</taxon>
        <taxon>Thysanoptera</taxon>
        <taxon>Terebrantia</taxon>
        <taxon>Thripoidea</taxon>
        <taxon>Thripidae</taxon>
        <taxon>Megalurothrips</taxon>
    </lineage>
</organism>
<protein>
    <recommendedName>
        <fullName evidence="6">S1 motif domain-containing protein</fullName>
    </recommendedName>
</protein>
<evidence type="ECO:0000256" key="1">
    <source>
        <dbReference type="ARBA" id="ARBA00004123"/>
    </source>
</evidence>
<evidence type="ECO:0000259" key="6">
    <source>
        <dbReference type="PROSITE" id="PS50126"/>
    </source>
</evidence>
<evidence type="ECO:0000313" key="7">
    <source>
        <dbReference type="EMBL" id="KAJ1524732.1"/>
    </source>
</evidence>
<dbReference type="GO" id="GO:0006364">
    <property type="term" value="P:rRNA processing"/>
    <property type="evidence" value="ECO:0007669"/>
    <property type="project" value="InterPro"/>
</dbReference>
<feature type="transmembrane region" description="Helical" evidence="5">
    <location>
        <begin position="1159"/>
        <end position="1189"/>
    </location>
</feature>
<keyword evidence="5" id="KW-1133">Transmembrane helix</keyword>
<dbReference type="Gene3D" id="3.40.50.720">
    <property type="entry name" value="NAD(P)-binding Rossmann-like Domain"/>
    <property type="match status" value="1"/>
</dbReference>
<comment type="subcellular location">
    <subcellularLocation>
        <location evidence="1">Nucleus</location>
    </subcellularLocation>
</comment>
<dbReference type="GO" id="GO:0032040">
    <property type="term" value="C:small-subunit processome"/>
    <property type="evidence" value="ECO:0007669"/>
    <property type="project" value="TreeGrafter"/>
</dbReference>
<evidence type="ECO:0000256" key="4">
    <source>
        <dbReference type="SAM" id="MobiDB-lite"/>
    </source>
</evidence>
<feature type="compositionally biased region" description="Acidic residues" evidence="4">
    <location>
        <begin position="1114"/>
        <end position="1123"/>
    </location>
</feature>
<dbReference type="InterPro" id="IPR048059">
    <property type="entry name" value="Rrp5_S1_rpt_hs1_sc1"/>
</dbReference>
<dbReference type="InterPro" id="IPR002347">
    <property type="entry name" value="SDR_fam"/>
</dbReference>
<evidence type="ECO:0000256" key="5">
    <source>
        <dbReference type="SAM" id="Phobius"/>
    </source>
</evidence>
<dbReference type="Proteomes" id="UP001075354">
    <property type="component" value="Chromosome 8"/>
</dbReference>
<dbReference type="SUPFAM" id="SSF51735">
    <property type="entry name" value="NAD(P)-binding Rossmann-fold domains"/>
    <property type="match status" value="1"/>
</dbReference>
<reference evidence="7" key="1">
    <citation type="submission" date="2022-12" db="EMBL/GenBank/DDBJ databases">
        <title>Chromosome-level genome assembly of the bean flower thrips Megalurothrips usitatus.</title>
        <authorList>
            <person name="Ma L."/>
            <person name="Liu Q."/>
            <person name="Li H."/>
            <person name="Cai W."/>
        </authorList>
    </citation>
    <scope>NUCLEOTIDE SEQUENCE</scope>
    <source>
        <strain evidence="7">Cailab_2022a</strain>
    </source>
</reference>
<keyword evidence="8" id="KW-1185">Reference proteome</keyword>
<feature type="domain" description="S1 motif" evidence="6">
    <location>
        <begin position="80"/>
        <end position="168"/>
    </location>
</feature>
<name>A0AAV7XMP6_9NEOP</name>
<dbReference type="InterPro" id="IPR003029">
    <property type="entry name" value="S1_domain"/>
</dbReference>
<comment type="caution">
    <text evidence="7">The sequence shown here is derived from an EMBL/GenBank/DDBJ whole genome shotgun (WGS) entry which is preliminary data.</text>
</comment>
<dbReference type="PANTHER" id="PTHR23270">
    <property type="entry name" value="PROGRAMMED CELL DEATH PROTEIN 11 PRE-RRNA PROCESSING PROTEIN RRP5"/>
    <property type="match status" value="1"/>
</dbReference>
<feature type="region of interest" description="Disordered" evidence="4">
    <location>
        <begin position="1"/>
        <end position="55"/>
    </location>
</feature>
<dbReference type="EMBL" id="JAPTSV010000008">
    <property type="protein sequence ID" value="KAJ1524732.1"/>
    <property type="molecule type" value="Genomic_DNA"/>
</dbReference>
<dbReference type="GO" id="GO:0003723">
    <property type="term" value="F:RNA binding"/>
    <property type="evidence" value="ECO:0007669"/>
    <property type="project" value="TreeGrafter"/>
</dbReference>
<dbReference type="Pfam" id="PF00575">
    <property type="entry name" value="S1"/>
    <property type="match status" value="1"/>
</dbReference>
<keyword evidence="2" id="KW-0677">Repeat</keyword>
<dbReference type="CDD" id="cd05693">
    <property type="entry name" value="S1_Rrp5_repeat_hs1_sc1"/>
    <property type="match status" value="1"/>
</dbReference>
<dbReference type="PRINTS" id="PR00081">
    <property type="entry name" value="GDHRDH"/>
</dbReference>